<evidence type="ECO:0000259" key="3">
    <source>
        <dbReference type="Pfam" id="PF13649"/>
    </source>
</evidence>
<accession>A0A562ZUT3</accession>
<evidence type="ECO:0000313" key="5">
    <source>
        <dbReference type="Proteomes" id="UP000318199"/>
    </source>
</evidence>
<evidence type="ECO:0000256" key="2">
    <source>
        <dbReference type="ARBA" id="ARBA00022679"/>
    </source>
</evidence>
<gene>
    <name evidence="4" type="ORF">FN976_05115</name>
</gene>
<keyword evidence="2 4" id="KW-0808">Transferase</keyword>
<proteinExistence type="predicted"/>
<evidence type="ECO:0000256" key="1">
    <source>
        <dbReference type="ARBA" id="ARBA00022603"/>
    </source>
</evidence>
<feature type="domain" description="Methyltransferase" evidence="3">
    <location>
        <begin position="74"/>
        <end position="171"/>
    </location>
</feature>
<comment type="caution">
    <text evidence="4">The sequence shown here is derived from an EMBL/GenBank/DDBJ whole genome shotgun (WGS) entry which is preliminary data.</text>
</comment>
<sequence length="260" mass="29440">MNMPVSTIQSDTADKTSLYGALRRHVTGWYQRAYGDASPHARMIEFYASETERRTSILFGPWEQELHASPPAAVLDVGCGFASIPVYLAWHWRQSRVLATDRTDYYYACGAGAAEELGLDNIRFETRDIGAIDQQGEFDLVMSCNMLNFMTSPEQLQDALGRLATACRSGGRVVVYTPHFWSFFEPFTRLPLLHFLPPAWQDRIVRKLGKRSGMLDVRNPSLGEIRRALEPHGVVLESVYPPLAVQRVAGTHMTAWFRKR</sequence>
<dbReference type="Proteomes" id="UP000318199">
    <property type="component" value="Unassembled WGS sequence"/>
</dbReference>
<keyword evidence="1 4" id="KW-0489">Methyltransferase</keyword>
<organism evidence="4 5">
    <name type="scientific">Caenimonas sedimenti</name>
    <dbReference type="NCBI Taxonomy" id="2596921"/>
    <lineage>
        <taxon>Bacteria</taxon>
        <taxon>Pseudomonadati</taxon>
        <taxon>Pseudomonadota</taxon>
        <taxon>Betaproteobacteria</taxon>
        <taxon>Burkholderiales</taxon>
        <taxon>Comamonadaceae</taxon>
        <taxon>Caenimonas</taxon>
    </lineage>
</organism>
<dbReference type="OrthoDB" id="7260171at2"/>
<dbReference type="GO" id="GO:0032259">
    <property type="term" value="P:methylation"/>
    <property type="evidence" value="ECO:0007669"/>
    <property type="project" value="UniProtKB-KW"/>
</dbReference>
<dbReference type="EMBL" id="VOBQ01000004">
    <property type="protein sequence ID" value="TWO72098.1"/>
    <property type="molecule type" value="Genomic_DNA"/>
</dbReference>
<dbReference type="Gene3D" id="3.40.50.150">
    <property type="entry name" value="Vaccinia Virus protein VP39"/>
    <property type="match status" value="1"/>
</dbReference>
<dbReference type="AlphaFoldDB" id="A0A562ZUT3"/>
<protein>
    <submittedName>
        <fullName evidence="4">Class I SAM-dependent methyltransferase</fullName>
    </submittedName>
</protein>
<dbReference type="InterPro" id="IPR041698">
    <property type="entry name" value="Methyltransf_25"/>
</dbReference>
<dbReference type="PANTHER" id="PTHR43861">
    <property type="entry name" value="TRANS-ACONITATE 2-METHYLTRANSFERASE-RELATED"/>
    <property type="match status" value="1"/>
</dbReference>
<name>A0A562ZUT3_9BURK</name>
<reference evidence="4 5" key="1">
    <citation type="submission" date="2019-07" db="EMBL/GenBank/DDBJ databases">
        <title>Caenimonas sedimenti sp. nov., isolated from activated sludge.</title>
        <authorList>
            <person name="Xu J."/>
        </authorList>
    </citation>
    <scope>NUCLEOTIDE SEQUENCE [LARGE SCALE GENOMIC DNA]</scope>
    <source>
        <strain evidence="4 5">HX-9-20</strain>
    </source>
</reference>
<dbReference type="CDD" id="cd02440">
    <property type="entry name" value="AdoMet_MTases"/>
    <property type="match status" value="1"/>
</dbReference>
<dbReference type="SUPFAM" id="SSF53335">
    <property type="entry name" value="S-adenosyl-L-methionine-dependent methyltransferases"/>
    <property type="match status" value="1"/>
</dbReference>
<evidence type="ECO:0000313" key="4">
    <source>
        <dbReference type="EMBL" id="TWO72098.1"/>
    </source>
</evidence>
<dbReference type="PANTHER" id="PTHR43861:SF1">
    <property type="entry name" value="TRANS-ACONITATE 2-METHYLTRANSFERASE"/>
    <property type="match status" value="1"/>
</dbReference>
<dbReference type="InterPro" id="IPR029063">
    <property type="entry name" value="SAM-dependent_MTases_sf"/>
</dbReference>
<keyword evidence="5" id="KW-1185">Reference proteome</keyword>
<dbReference type="GO" id="GO:0008168">
    <property type="term" value="F:methyltransferase activity"/>
    <property type="evidence" value="ECO:0007669"/>
    <property type="project" value="UniProtKB-KW"/>
</dbReference>
<dbReference type="RefSeq" id="WP_145891668.1">
    <property type="nucleotide sequence ID" value="NZ_VOBQ01000004.1"/>
</dbReference>
<dbReference type="Pfam" id="PF13649">
    <property type="entry name" value="Methyltransf_25"/>
    <property type="match status" value="1"/>
</dbReference>